<dbReference type="PANTHER" id="PTHR42831">
    <property type="entry name" value="FE-S PROTEIN MATURATION AUXILIARY FACTOR YITW"/>
    <property type="match status" value="1"/>
</dbReference>
<dbReference type="Gene3D" id="3.30.300.130">
    <property type="entry name" value="Fe-S cluster assembly (FSCA)"/>
    <property type="match status" value="1"/>
</dbReference>
<name>A0A1F6T433_9PROT</name>
<dbReference type="Proteomes" id="UP000178379">
    <property type="component" value="Unassembled WGS sequence"/>
</dbReference>
<dbReference type="InterPro" id="IPR002744">
    <property type="entry name" value="MIP18-like"/>
</dbReference>
<dbReference type="EMBL" id="MFSQ01000079">
    <property type="protein sequence ID" value="OGI39836.1"/>
    <property type="molecule type" value="Genomic_DNA"/>
</dbReference>
<accession>A0A1F6T433</accession>
<dbReference type="STRING" id="1817756.A2140_10135"/>
<dbReference type="SUPFAM" id="SSF117916">
    <property type="entry name" value="Fe-S cluster assembly (FSCA) domain-like"/>
    <property type="match status" value="1"/>
</dbReference>
<proteinExistence type="predicted"/>
<organism evidence="2 3">
    <name type="scientific">Candidatus Muproteobacteria bacterium RBG_16_62_13</name>
    <dbReference type="NCBI Taxonomy" id="1817756"/>
    <lineage>
        <taxon>Bacteria</taxon>
        <taxon>Pseudomonadati</taxon>
        <taxon>Pseudomonadota</taxon>
        <taxon>Candidatus Muproteobacteria</taxon>
    </lineage>
</organism>
<gene>
    <name evidence="2" type="ORF">A2140_10135</name>
</gene>
<evidence type="ECO:0000259" key="1">
    <source>
        <dbReference type="Pfam" id="PF01883"/>
    </source>
</evidence>
<dbReference type="InterPro" id="IPR052339">
    <property type="entry name" value="Fe-S_Maturation_MIP18"/>
</dbReference>
<dbReference type="InterPro" id="IPR034904">
    <property type="entry name" value="FSCA_dom_sf"/>
</dbReference>
<evidence type="ECO:0000313" key="3">
    <source>
        <dbReference type="Proteomes" id="UP000178379"/>
    </source>
</evidence>
<feature type="domain" description="MIP18 family-like" evidence="1">
    <location>
        <begin position="6"/>
        <end position="76"/>
    </location>
</feature>
<comment type="caution">
    <text evidence="2">The sequence shown here is derived from an EMBL/GenBank/DDBJ whole genome shotgun (WGS) entry which is preliminary data.</text>
</comment>
<sequence length="84" mass="9265">MPITENMILNALKSVNDPELRHNVVDLGFIQDIDIVDSDVHISIQLTTPHCPFADTIVTQMRDAVLKLPGVGKVTVERACLKEA</sequence>
<evidence type="ECO:0000313" key="2">
    <source>
        <dbReference type="EMBL" id="OGI39836.1"/>
    </source>
</evidence>
<reference evidence="2 3" key="1">
    <citation type="journal article" date="2016" name="Nat. Commun.">
        <title>Thousands of microbial genomes shed light on interconnected biogeochemical processes in an aquifer system.</title>
        <authorList>
            <person name="Anantharaman K."/>
            <person name="Brown C.T."/>
            <person name="Hug L.A."/>
            <person name="Sharon I."/>
            <person name="Castelle C.J."/>
            <person name="Probst A.J."/>
            <person name="Thomas B.C."/>
            <person name="Singh A."/>
            <person name="Wilkins M.J."/>
            <person name="Karaoz U."/>
            <person name="Brodie E.L."/>
            <person name="Williams K.H."/>
            <person name="Hubbard S.S."/>
            <person name="Banfield J.F."/>
        </authorList>
    </citation>
    <scope>NUCLEOTIDE SEQUENCE [LARGE SCALE GENOMIC DNA]</scope>
</reference>
<dbReference type="PANTHER" id="PTHR42831:SF1">
    <property type="entry name" value="FE-S PROTEIN MATURATION AUXILIARY FACTOR YITW"/>
    <property type="match status" value="1"/>
</dbReference>
<protein>
    <recommendedName>
        <fullName evidence="1">MIP18 family-like domain-containing protein</fullName>
    </recommendedName>
</protein>
<dbReference type="AlphaFoldDB" id="A0A1F6T433"/>
<dbReference type="Pfam" id="PF01883">
    <property type="entry name" value="FeS_assembly_P"/>
    <property type="match status" value="1"/>
</dbReference>